<gene>
    <name evidence="9" type="ORF">FHX33_001874</name>
</gene>
<feature type="transmembrane region" description="Helical" evidence="7">
    <location>
        <begin position="417"/>
        <end position="438"/>
    </location>
</feature>
<comment type="caution">
    <text evidence="9">The sequence shown here is derived from an EMBL/GenBank/DDBJ whole genome shotgun (WGS) entry which is preliminary data.</text>
</comment>
<evidence type="ECO:0000256" key="3">
    <source>
        <dbReference type="ARBA" id="ARBA00022475"/>
    </source>
</evidence>
<proteinExistence type="predicted"/>
<feature type="transmembrane region" description="Helical" evidence="7">
    <location>
        <begin position="121"/>
        <end position="142"/>
    </location>
</feature>
<evidence type="ECO:0000256" key="7">
    <source>
        <dbReference type="SAM" id="Phobius"/>
    </source>
</evidence>
<dbReference type="AlphaFoldDB" id="A0A7W4UW44"/>
<evidence type="ECO:0000256" key="6">
    <source>
        <dbReference type="ARBA" id="ARBA00023136"/>
    </source>
</evidence>
<evidence type="ECO:0000256" key="1">
    <source>
        <dbReference type="ARBA" id="ARBA00004651"/>
    </source>
</evidence>
<feature type="transmembrane region" description="Helical" evidence="7">
    <location>
        <begin position="369"/>
        <end position="396"/>
    </location>
</feature>
<dbReference type="EMBL" id="JACHVP010000001">
    <property type="protein sequence ID" value="MBB2967142.1"/>
    <property type="molecule type" value="Genomic_DNA"/>
</dbReference>
<dbReference type="RefSeq" id="WP_039922916.1">
    <property type="nucleotide sequence ID" value="NZ_JACHVP010000001.1"/>
</dbReference>
<evidence type="ECO:0000256" key="5">
    <source>
        <dbReference type="ARBA" id="ARBA00022989"/>
    </source>
</evidence>
<keyword evidence="3" id="KW-1003">Cell membrane</keyword>
<feature type="transmembrane region" description="Helical" evidence="7">
    <location>
        <begin position="179"/>
        <end position="198"/>
    </location>
</feature>
<dbReference type="PANTHER" id="PTHR42718">
    <property type="entry name" value="MAJOR FACILITATOR SUPERFAMILY MULTIDRUG TRANSPORTER MFSC"/>
    <property type="match status" value="1"/>
</dbReference>
<dbReference type="InterPro" id="IPR020846">
    <property type="entry name" value="MFS_dom"/>
</dbReference>
<dbReference type="Pfam" id="PF07690">
    <property type="entry name" value="MFS_1"/>
    <property type="match status" value="1"/>
</dbReference>
<feature type="transmembrane region" description="Helical" evidence="7">
    <location>
        <begin position="92"/>
        <end position="109"/>
    </location>
</feature>
<dbReference type="GO" id="GO:0022857">
    <property type="term" value="F:transmembrane transporter activity"/>
    <property type="evidence" value="ECO:0007669"/>
    <property type="project" value="InterPro"/>
</dbReference>
<keyword evidence="5 7" id="KW-1133">Transmembrane helix</keyword>
<dbReference type="InterPro" id="IPR036259">
    <property type="entry name" value="MFS_trans_sf"/>
</dbReference>
<feature type="domain" description="Major facilitator superfamily (MFS) profile" evidence="8">
    <location>
        <begin position="26"/>
        <end position="477"/>
    </location>
</feature>
<feature type="transmembrane region" description="Helical" evidence="7">
    <location>
        <begin position="282"/>
        <end position="305"/>
    </location>
</feature>
<dbReference type="PANTHER" id="PTHR42718:SF46">
    <property type="entry name" value="BLR6921 PROTEIN"/>
    <property type="match status" value="1"/>
</dbReference>
<feature type="transmembrane region" description="Helical" evidence="7">
    <location>
        <begin position="450"/>
        <end position="473"/>
    </location>
</feature>
<feature type="transmembrane region" description="Helical" evidence="7">
    <location>
        <begin position="243"/>
        <end position="261"/>
    </location>
</feature>
<evidence type="ECO:0000256" key="4">
    <source>
        <dbReference type="ARBA" id="ARBA00022692"/>
    </source>
</evidence>
<organism evidence="9 10">
    <name type="scientific">Leifsonia aquatica</name>
    <name type="common">Corynebacterium aquaticum</name>
    <dbReference type="NCBI Taxonomy" id="144185"/>
    <lineage>
        <taxon>Bacteria</taxon>
        <taxon>Bacillati</taxon>
        <taxon>Actinomycetota</taxon>
        <taxon>Actinomycetes</taxon>
        <taxon>Micrococcales</taxon>
        <taxon>Microbacteriaceae</taxon>
        <taxon>Leifsonia</taxon>
    </lineage>
</organism>
<reference evidence="9 10" key="1">
    <citation type="submission" date="2020-08" db="EMBL/GenBank/DDBJ databases">
        <title>Sequencing the genomes of 1000 actinobacteria strains.</title>
        <authorList>
            <person name="Klenk H.-P."/>
        </authorList>
    </citation>
    <scope>NUCLEOTIDE SEQUENCE [LARGE SCALE GENOMIC DNA]</scope>
    <source>
        <strain evidence="9 10">DSM 20146</strain>
    </source>
</reference>
<name>A0A7W4UW44_LEIAQ</name>
<keyword evidence="10" id="KW-1185">Reference proteome</keyword>
<keyword evidence="4 7" id="KW-0812">Transmembrane</keyword>
<accession>A0A7W4UW44</accession>
<feature type="transmembrane region" description="Helical" evidence="7">
    <location>
        <begin position="24"/>
        <end position="48"/>
    </location>
</feature>
<dbReference type="SUPFAM" id="SSF103473">
    <property type="entry name" value="MFS general substrate transporter"/>
    <property type="match status" value="1"/>
</dbReference>
<feature type="transmembrane region" description="Helical" evidence="7">
    <location>
        <begin position="210"/>
        <end position="231"/>
    </location>
</feature>
<evidence type="ECO:0000313" key="9">
    <source>
        <dbReference type="EMBL" id="MBB2967142.1"/>
    </source>
</evidence>
<evidence type="ECO:0000313" key="10">
    <source>
        <dbReference type="Proteomes" id="UP000538196"/>
    </source>
</evidence>
<dbReference type="InterPro" id="IPR011701">
    <property type="entry name" value="MFS"/>
</dbReference>
<dbReference type="CDD" id="cd17321">
    <property type="entry name" value="MFS_MMR_MDR_like"/>
    <property type="match status" value="1"/>
</dbReference>
<evidence type="ECO:0000256" key="2">
    <source>
        <dbReference type="ARBA" id="ARBA00022448"/>
    </source>
</evidence>
<dbReference type="PROSITE" id="PS50850">
    <property type="entry name" value="MFS"/>
    <property type="match status" value="1"/>
</dbReference>
<dbReference type="NCBIfam" id="TIGR00711">
    <property type="entry name" value="efflux_EmrB"/>
    <property type="match status" value="1"/>
</dbReference>
<feature type="transmembrane region" description="Helical" evidence="7">
    <location>
        <begin position="154"/>
        <end position="173"/>
    </location>
</feature>
<dbReference type="Gene3D" id="1.20.1250.20">
    <property type="entry name" value="MFS general substrate transporter like domains"/>
    <property type="match status" value="1"/>
</dbReference>
<feature type="transmembrane region" description="Helical" evidence="7">
    <location>
        <begin position="317"/>
        <end position="339"/>
    </location>
</feature>
<feature type="transmembrane region" description="Helical" evidence="7">
    <location>
        <begin position="60"/>
        <end position="80"/>
    </location>
</feature>
<comment type="subcellular location">
    <subcellularLocation>
        <location evidence="1">Cell membrane</location>
        <topology evidence="1">Multi-pass membrane protein</topology>
    </subcellularLocation>
</comment>
<dbReference type="PRINTS" id="PR01036">
    <property type="entry name" value="TCRTETB"/>
</dbReference>
<feature type="transmembrane region" description="Helical" evidence="7">
    <location>
        <begin position="346"/>
        <end position="363"/>
    </location>
</feature>
<dbReference type="InterPro" id="IPR004638">
    <property type="entry name" value="EmrB-like"/>
</dbReference>
<keyword evidence="2" id="KW-0813">Transport</keyword>
<dbReference type="Proteomes" id="UP000538196">
    <property type="component" value="Unassembled WGS sequence"/>
</dbReference>
<evidence type="ECO:0000259" key="8">
    <source>
        <dbReference type="PROSITE" id="PS50850"/>
    </source>
</evidence>
<sequence length="477" mass="47335">MTSSTRIAPHPGGLASGARSMHPWWALTVLALAQFLVVLDASIVNIALPSVGAALHLGTASLAWVVTAYVLPFGGLLLLGGRLADRFGHRRMFLVGVAGFAAASLLAGLSTSGGMLLASRALQGGFAALLAPAALALLTLLFPDGAARGKALGVWGAVAGMGSAAGVLLGGVLTASFGWASVFFVNVPVGVLVVLVLPRLLSRDPRTSSAPIDTAGAVTATLGLASAVAALSEGGVLGWTHPIVLGLVVAALALLTAFVIVERRVAHPLLPFGFFRNRDAAAGNVVMLLVGGSTVALFFALSVYLQEVLGLDALSAGLSQLPLALALVAVAGGVPAVVARVGLRPALTGALLLLAAGVTWFALAGRTGLVTGFILPSVVIGAALGATFVTATQLAVRGTVEAESGLASGLVNTSQQVGGAVGLAVLGGIAAAQTASLVHSGSTPVDATAGGFQLLFFGVAGFAVVGAIVTTVMRRRA</sequence>
<keyword evidence="6 7" id="KW-0472">Membrane</keyword>
<dbReference type="Gene3D" id="1.20.1720.10">
    <property type="entry name" value="Multidrug resistance protein D"/>
    <property type="match status" value="1"/>
</dbReference>
<protein>
    <submittedName>
        <fullName evidence="9">EmrB/QacA subfamily drug resistance transporter</fullName>
    </submittedName>
</protein>
<dbReference type="GO" id="GO:0005886">
    <property type="term" value="C:plasma membrane"/>
    <property type="evidence" value="ECO:0007669"/>
    <property type="project" value="UniProtKB-SubCell"/>
</dbReference>